<dbReference type="InterPro" id="IPR043752">
    <property type="entry name" value="DUF5697"/>
</dbReference>
<reference evidence="1" key="1">
    <citation type="journal article" date="2013" name="Environ. Microbiol.">
        <title>Microbiota from the distal guts of lean and obese adolescents exhibit partial functional redundancy besides clear differences in community structure.</title>
        <authorList>
            <person name="Ferrer M."/>
            <person name="Ruiz A."/>
            <person name="Lanza F."/>
            <person name="Haange S.B."/>
            <person name="Oberbach A."/>
            <person name="Till H."/>
            <person name="Bargiela R."/>
            <person name="Campoy C."/>
            <person name="Segura M.T."/>
            <person name="Richter M."/>
            <person name="von Bergen M."/>
            <person name="Seifert J."/>
            <person name="Suarez A."/>
        </authorList>
    </citation>
    <scope>NUCLEOTIDE SEQUENCE</scope>
</reference>
<dbReference type="Pfam" id="PF18954">
    <property type="entry name" value="DUF5697"/>
    <property type="match status" value="1"/>
</dbReference>
<feature type="non-terminal residue" evidence="1">
    <location>
        <position position="1"/>
    </location>
</feature>
<dbReference type="AlphaFoldDB" id="K1US03"/>
<gene>
    <name evidence="1" type="ORF">LEA_00756</name>
</gene>
<evidence type="ECO:0000313" key="1">
    <source>
        <dbReference type="EMBL" id="EKC81040.1"/>
    </source>
</evidence>
<sequence length="140" mass="16036">RHEQSIKSLITSLIKQGRIIYDKEHDLLCDSQQSAENPDYAIITCFWVLLDFKKGVVYHTSGEFPIKLNFFSQDEQYEIIYIGEEQEALINHVMESIPSHGSKRLIVLESESQAAKITIDDVAAYCLVNESGAVSYYMRK</sequence>
<organism evidence="1">
    <name type="scientific">human gut metagenome</name>
    <dbReference type="NCBI Taxonomy" id="408170"/>
    <lineage>
        <taxon>unclassified sequences</taxon>
        <taxon>metagenomes</taxon>
        <taxon>organismal metagenomes</taxon>
    </lineage>
</organism>
<accession>K1US03</accession>
<protein>
    <submittedName>
        <fullName evidence="1">Uncharacterized protein</fullName>
    </submittedName>
</protein>
<dbReference type="EMBL" id="AJWY01000533">
    <property type="protein sequence ID" value="EKC81040.1"/>
    <property type="molecule type" value="Genomic_DNA"/>
</dbReference>
<name>K1US03_9ZZZZ</name>
<proteinExistence type="predicted"/>
<comment type="caution">
    <text evidence="1">The sequence shown here is derived from an EMBL/GenBank/DDBJ whole genome shotgun (WGS) entry which is preliminary data.</text>
</comment>